<sequence>MQNSPSSAMPGGALRRDRLDPRYLLEPTEEESEGSDDSDSSEESKEETNEDSDTTPKASSPEQNDARVHAHIQSVLKNIQQREHNNYQTKDATRKTDVLAPEREKVEQSLPQLEQLPKTGGRDLRIETLRTVLRNNVETNADGQEDVRDEEITVHVDRSKGPHYGKIRFALARKDRREDEVSAGVKNAAVARDGDQVEAGTAGSAEIDHC</sequence>
<protein>
    <submittedName>
        <fullName evidence="2">Uncharacterized protein</fullName>
    </submittedName>
</protein>
<reference evidence="2" key="1">
    <citation type="submission" date="2023-08" db="EMBL/GenBank/DDBJ databases">
        <title>Black Yeasts Isolated from many extreme environments.</title>
        <authorList>
            <person name="Coleine C."/>
            <person name="Stajich J.E."/>
            <person name="Selbmann L."/>
        </authorList>
    </citation>
    <scope>NUCLEOTIDE SEQUENCE</scope>
    <source>
        <strain evidence="2">CCFEE 5401</strain>
    </source>
</reference>
<evidence type="ECO:0000256" key="1">
    <source>
        <dbReference type="SAM" id="MobiDB-lite"/>
    </source>
</evidence>
<feature type="compositionally biased region" description="Acidic residues" evidence="1">
    <location>
        <begin position="27"/>
        <end position="41"/>
    </location>
</feature>
<gene>
    <name evidence="2" type="ORF">LTR62_004425</name>
</gene>
<feature type="compositionally biased region" description="Basic and acidic residues" evidence="1">
    <location>
        <begin position="14"/>
        <end position="23"/>
    </location>
</feature>
<dbReference type="EMBL" id="JAVRRL010000032">
    <property type="protein sequence ID" value="KAK5112264.1"/>
    <property type="molecule type" value="Genomic_DNA"/>
</dbReference>
<organism evidence="2 3">
    <name type="scientific">Meristemomyces frigidus</name>
    <dbReference type="NCBI Taxonomy" id="1508187"/>
    <lineage>
        <taxon>Eukaryota</taxon>
        <taxon>Fungi</taxon>
        <taxon>Dikarya</taxon>
        <taxon>Ascomycota</taxon>
        <taxon>Pezizomycotina</taxon>
        <taxon>Dothideomycetes</taxon>
        <taxon>Dothideomycetidae</taxon>
        <taxon>Mycosphaerellales</taxon>
        <taxon>Teratosphaeriaceae</taxon>
        <taxon>Meristemomyces</taxon>
    </lineage>
</organism>
<evidence type="ECO:0000313" key="3">
    <source>
        <dbReference type="Proteomes" id="UP001310890"/>
    </source>
</evidence>
<feature type="region of interest" description="Disordered" evidence="1">
    <location>
        <begin position="1"/>
        <end position="73"/>
    </location>
</feature>
<accession>A0AAN7YP83</accession>
<evidence type="ECO:0000313" key="2">
    <source>
        <dbReference type="EMBL" id="KAK5112264.1"/>
    </source>
</evidence>
<dbReference type="Proteomes" id="UP001310890">
    <property type="component" value="Unassembled WGS sequence"/>
</dbReference>
<name>A0AAN7YP83_9PEZI</name>
<dbReference type="AlphaFoldDB" id="A0AAN7YP83"/>
<proteinExistence type="predicted"/>
<comment type="caution">
    <text evidence="2">The sequence shown here is derived from an EMBL/GenBank/DDBJ whole genome shotgun (WGS) entry which is preliminary data.</text>
</comment>